<feature type="compositionally biased region" description="Low complexity" evidence="1">
    <location>
        <begin position="557"/>
        <end position="571"/>
    </location>
</feature>
<name>A0ABY7EBR7_MYAAR</name>
<dbReference type="EMBL" id="CP111016">
    <property type="protein sequence ID" value="WAR06564.1"/>
    <property type="molecule type" value="Genomic_DNA"/>
</dbReference>
<feature type="region of interest" description="Disordered" evidence="1">
    <location>
        <begin position="860"/>
        <end position="879"/>
    </location>
</feature>
<evidence type="ECO:0000256" key="1">
    <source>
        <dbReference type="SAM" id="MobiDB-lite"/>
    </source>
</evidence>
<dbReference type="Proteomes" id="UP001164746">
    <property type="component" value="Chromosome 5"/>
</dbReference>
<feature type="compositionally biased region" description="Polar residues" evidence="1">
    <location>
        <begin position="572"/>
        <end position="582"/>
    </location>
</feature>
<evidence type="ECO:0000259" key="2">
    <source>
        <dbReference type="SMART" id="SM01300"/>
    </source>
</evidence>
<feature type="domain" description="PEHE" evidence="2">
    <location>
        <begin position="820"/>
        <end position="914"/>
    </location>
</feature>
<reference evidence="3" key="1">
    <citation type="submission" date="2022-11" db="EMBL/GenBank/DDBJ databases">
        <title>Centuries of genome instability and evolution in soft-shell clam transmissible cancer (bioRxiv).</title>
        <authorList>
            <person name="Hart S.F.M."/>
            <person name="Yonemitsu M.A."/>
            <person name="Giersch R.M."/>
            <person name="Beal B.F."/>
            <person name="Arriagada G."/>
            <person name="Davis B.W."/>
            <person name="Ostrander E.A."/>
            <person name="Goff S.P."/>
            <person name="Metzger M.J."/>
        </authorList>
    </citation>
    <scope>NUCLEOTIDE SEQUENCE</scope>
    <source>
        <strain evidence="3">MELC-2E11</strain>
        <tissue evidence="3">Siphon/mantle</tissue>
    </source>
</reference>
<dbReference type="InterPro" id="IPR026180">
    <property type="entry name" value="NSL1"/>
</dbReference>
<evidence type="ECO:0000313" key="3">
    <source>
        <dbReference type="EMBL" id="WAR06564.1"/>
    </source>
</evidence>
<dbReference type="PANTHER" id="PTHR22443:SF18">
    <property type="entry name" value="NON-SPECIFIC LETHAL 1, ISOFORM M"/>
    <property type="match status" value="1"/>
</dbReference>
<feature type="region of interest" description="Disordered" evidence="1">
    <location>
        <begin position="547"/>
        <end position="582"/>
    </location>
</feature>
<dbReference type="PANTHER" id="PTHR22443">
    <property type="entry name" value="NON-SPECIFIC LETHAL 1, ISOFORM M"/>
    <property type="match status" value="1"/>
</dbReference>
<organism evidence="3 4">
    <name type="scientific">Mya arenaria</name>
    <name type="common">Soft-shell clam</name>
    <dbReference type="NCBI Taxonomy" id="6604"/>
    <lineage>
        <taxon>Eukaryota</taxon>
        <taxon>Metazoa</taxon>
        <taxon>Spiralia</taxon>
        <taxon>Lophotrochozoa</taxon>
        <taxon>Mollusca</taxon>
        <taxon>Bivalvia</taxon>
        <taxon>Autobranchia</taxon>
        <taxon>Heteroconchia</taxon>
        <taxon>Euheterodonta</taxon>
        <taxon>Imparidentia</taxon>
        <taxon>Neoheterodontei</taxon>
        <taxon>Myida</taxon>
        <taxon>Myoidea</taxon>
        <taxon>Myidae</taxon>
        <taxon>Mya</taxon>
    </lineage>
</organism>
<sequence length="1034" mass="114973">MSGPLSLRLCCIATMAPALTETNGQSRIQLSGSPPPIVSDSLITKGNCSVKQSSKPISHSVDINTLKTRVGAESQHHRGLLTPIHGNGLQESFLAKNVKRSLNQLGLSDQIPDIVKQNGDESADKSVIVGKKMNQPSNGNGPNGTGRKFMKQTSLIEEKALNGHASELSAIGAVKQIHYIKSIQDGNKRTVNSTNGTVLNLSKRSNMCQTTEIASCSSKSTIPSSSAANPSSEIKLKVNSTSSSTTQNVETLLNTDSTSVVQDCAIDLEKDASRKQHLLERRSQFLLRRLRRLQGRQLESQVKTQLKSFVDFQHQNLQILASRAIRPFNDLPNTFFNSNDIKNLSTSNLVALVRKLQAPHNDKKNHKSVLVMEKSVSSESERKAGQLRTNVRHWNMAVDGEATESSSGGESCEEWEDCPVISDKKAPTPLYKRAEWKWSVDRAAIVARWTWLQAQVSDLEYRIRQQSEIYKTIRSSKGVVTLCDPPVGPGGDAGTSKQPDMSPANVASVMINVNKQASKLTQSLGPGLSPGTPQRVMLNDHLSKEGSSKSLNGYIDSQSTQTSTSTSTSTSDVPSSVNASPDLSGQAIDASCAAARCRPVRFYRKRKLLRTLGLHQASHKAARLSSVHCQCYPPVQPCPMCGGRYNNVQKVDTEGMPIMEKVSLLDPAFHPVLSFPQEIGLPLHFEALLKSGEWQSSKSQPKVTVRTIAAEKRRQKLLNAQMKDQIRKNRKRFNKTPAAVLLSSAKLRSKYEGKSPTKAGKKVTSDKLRRKELKRRRAAQLEQKEARKKRFENAYDINNIVIPYSMAASTRVERLQYKEIQTPKWREEEDVSDSAFLQRHEASETDERKRFRSFVTYPPSRRTRLSRESESNALDGSSEFVGGMAESYGSSCDMMAGLNDSRRRSGSTSTSRRYSFADEYPCSSFEYQTEPFQPRDFPLPENTYEDMKKEQISALKVKQKFRRARTFKVQNDLATEFVSGDYDESENQEEVAFVPPSPEYSGSTDSNVDDFNDPEWNESPSERRASVGNKCNKR</sequence>
<feature type="compositionally biased region" description="Acidic residues" evidence="1">
    <location>
        <begin position="1007"/>
        <end position="1016"/>
    </location>
</feature>
<evidence type="ECO:0000313" key="4">
    <source>
        <dbReference type="Proteomes" id="UP001164746"/>
    </source>
</evidence>
<dbReference type="InterPro" id="IPR029332">
    <property type="entry name" value="PEHE_dom"/>
</dbReference>
<feature type="region of interest" description="Disordered" evidence="1">
    <location>
        <begin position="979"/>
        <end position="1034"/>
    </location>
</feature>
<proteinExistence type="predicted"/>
<keyword evidence="4" id="KW-1185">Reference proteome</keyword>
<dbReference type="SMART" id="SM01300">
    <property type="entry name" value="PEHE"/>
    <property type="match status" value="1"/>
</dbReference>
<gene>
    <name evidence="3" type="ORF">MAR_021933</name>
</gene>
<protein>
    <submittedName>
        <fullName evidence="3">KANL1-like protein</fullName>
    </submittedName>
</protein>
<accession>A0ABY7EBR7</accession>